<dbReference type="EMBL" id="MGHD01000010">
    <property type="protein sequence ID" value="OGM59992.1"/>
    <property type="molecule type" value="Genomic_DNA"/>
</dbReference>
<evidence type="ECO:0000313" key="9">
    <source>
        <dbReference type="Proteomes" id="UP000176404"/>
    </source>
</evidence>
<dbReference type="InterPro" id="IPR014048">
    <property type="entry name" value="MethylDNA_cys_MeTrfase_DNA-bd"/>
</dbReference>
<dbReference type="PANTHER" id="PTHR42942">
    <property type="entry name" value="6-O-METHYLGUANINE DNA METHYLTRANSFERASE"/>
    <property type="match status" value="1"/>
</dbReference>
<keyword evidence="3" id="KW-0808">Transferase</keyword>
<gene>
    <name evidence="8" type="ORF">A2892_03785</name>
</gene>
<dbReference type="InterPro" id="IPR052520">
    <property type="entry name" value="ATL_DNA_repair"/>
</dbReference>
<sequence>MLVNYSILVYKVVKRIPRGKVATYGQIAETIQNSKISAKFRQSGSFTFKVTPRLVGMALHENPDPENIPCHRVVNKNGKLAENYAFGGARAQRKKLLEEGVTFRKNLYVDLEKSNWRFADLAKLTRKMQK</sequence>
<evidence type="ECO:0000256" key="2">
    <source>
        <dbReference type="ARBA" id="ARBA00022603"/>
    </source>
</evidence>
<dbReference type="AlphaFoldDB" id="A0A1F8B7H0"/>
<comment type="caution">
    <text evidence="8">The sequence shown here is derived from an EMBL/GenBank/DDBJ whole genome shotgun (WGS) entry which is preliminary data.</text>
</comment>
<dbReference type="GO" id="GO:0003908">
    <property type="term" value="F:methylated-DNA-[protein]-cysteine S-methyltransferase activity"/>
    <property type="evidence" value="ECO:0007669"/>
    <property type="project" value="UniProtKB-EC"/>
</dbReference>
<dbReference type="InterPro" id="IPR036388">
    <property type="entry name" value="WH-like_DNA-bd_sf"/>
</dbReference>
<keyword evidence="2" id="KW-0489">Methyltransferase</keyword>
<keyword evidence="4" id="KW-0227">DNA damage</keyword>
<evidence type="ECO:0000256" key="3">
    <source>
        <dbReference type="ARBA" id="ARBA00022679"/>
    </source>
</evidence>
<dbReference type="Pfam" id="PF01035">
    <property type="entry name" value="DNA_binding_1"/>
    <property type="match status" value="1"/>
</dbReference>
<organism evidence="8 9">
    <name type="scientific">Candidatus Woesebacteria bacterium RIFCSPLOWO2_01_FULL_39_10b</name>
    <dbReference type="NCBI Taxonomy" id="1802517"/>
    <lineage>
        <taxon>Bacteria</taxon>
        <taxon>Candidatus Woeseibacteriota</taxon>
    </lineage>
</organism>
<evidence type="ECO:0000256" key="1">
    <source>
        <dbReference type="ARBA" id="ARBA00001286"/>
    </source>
</evidence>
<accession>A0A1F8B7H0</accession>
<dbReference type="GO" id="GO:0032259">
    <property type="term" value="P:methylation"/>
    <property type="evidence" value="ECO:0007669"/>
    <property type="project" value="UniProtKB-KW"/>
</dbReference>
<dbReference type="NCBIfam" id="TIGR00589">
    <property type="entry name" value="ogt"/>
    <property type="match status" value="1"/>
</dbReference>
<feature type="domain" description="Methylated-DNA-[protein]-cysteine S-methyltransferase DNA binding" evidence="7">
    <location>
        <begin position="8"/>
        <end position="101"/>
    </location>
</feature>
<dbReference type="PROSITE" id="PS00374">
    <property type="entry name" value="MGMT"/>
    <property type="match status" value="1"/>
</dbReference>
<dbReference type="Gene3D" id="1.10.10.10">
    <property type="entry name" value="Winged helix-like DNA-binding domain superfamily/Winged helix DNA-binding domain"/>
    <property type="match status" value="1"/>
</dbReference>
<proteinExistence type="predicted"/>
<keyword evidence="5" id="KW-0234">DNA repair</keyword>
<evidence type="ECO:0000313" key="8">
    <source>
        <dbReference type="EMBL" id="OGM59992.1"/>
    </source>
</evidence>
<dbReference type="STRING" id="1802517.A2892_03785"/>
<evidence type="ECO:0000256" key="6">
    <source>
        <dbReference type="ARBA" id="ARBA00049348"/>
    </source>
</evidence>
<evidence type="ECO:0000256" key="5">
    <source>
        <dbReference type="ARBA" id="ARBA00023204"/>
    </source>
</evidence>
<evidence type="ECO:0000259" key="7">
    <source>
        <dbReference type="Pfam" id="PF01035"/>
    </source>
</evidence>
<dbReference type="GO" id="GO:0006281">
    <property type="term" value="P:DNA repair"/>
    <property type="evidence" value="ECO:0007669"/>
    <property type="project" value="UniProtKB-KW"/>
</dbReference>
<evidence type="ECO:0000256" key="4">
    <source>
        <dbReference type="ARBA" id="ARBA00022763"/>
    </source>
</evidence>
<dbReference type="CDD" id="cd06445">
    <property type="entry name" value="ATase"/>
    <property type="match status" value="1"/>
</dbReference>
<dbReference type="PANTHER" id="PTHR42942:SF1">
    <property type="entry name" value="ALKYLTRANSFERASE-LIKE PROTEIN 1"/>
    <property type="match status" value="1"/>
</dbReference>
<comment type="catalytic activity">
    <reaction evidence="1">
        <text>a 4-O-methyl-thymidine in DNA + L-cysteinyl-[protein] = a thymidine in DNA + S-methyl-L-cysteinyl-[protein]</text>
        <dbReference type="Rhea" id="RHEA:53428"/>
        <dbReference type="Rhea" id="RHEA-COMP:10131"/>
        <dbReference type="Rhea" id="RHEA-COMP:10132"/>
        <dbReference type="Rhea" id="RHEA-COMP:13555"/>
        <dbReference type="Rhea" id="RHEA-COMP:13556"/>
        <dbReference type="ChEBI" id="CHEBI:29950"/>
        <dbReference type="ChEBI" id="CHEBI:82612"/>
        <dbReference type="ChEBI" id="CHEBI:137386"/>
        <dbReference type="ChEBI" id="CHEBI:137387"/>
        <dbReference type="EC" id="2.1.1.63"/>
    </reaction>
</comment>
<comment type="catalytic activity">
    <reaction evidence="6">
        <text>a 6-O-methyl-2'-deoxyguanosine in DNA + L-cysteinyl-[protein] = S-methyl-L-cysteinyl-[protein] + a 2'-deoxyguanosine in DNA</text>
        <dbReference type="Rhea" id="RHEA:24000"/>
        <dbReference type="Rhea" id="RHEA-COMP:10131"/>
        <dbReference type="Rhea" id="RHEA-COMP:10132"/>
        <dbReference type="Rhea" id="RHEA-COMP:11367"/>
        <dbReference type="Rhea" id="RHEA-COMP:11368"/>
        <dbReference type="ChEBI" id="CHEBI:29950"/>
        <dbReference type="ChEBI" id="CHEBI:82612"/>
        <dbReference type="ChEBI" id="CHEBI:85445"/>
        <dbReference type="ChEBI" id="CHEBI:85448"/>
        <dbReference type="EC" id="2.1.1.63"/>
    </reaction>
</comment>
<dbReference type="Proteomes" id="UP000176404">
    <property type="component" value="Unassembled WGS sequence"/>
</dbReference>
<dbReference type="SUPFAM" id="SSF46767">
    <property type="entry name" value="Methylated DNA-protein cysteine methyltransferase, C-terminal domain"/>
    <property type="match status" value="1"/>
</dbReference>
<dbReference type="InterPro" id="IPR036217">
    <property type="entry name" value="MethylDNA_cys_MeTrfase_DNAb"/>
</dbReference>
<dbReference type="InterPro" id="IPR001497">
    <property type="entry name" value="MethylDNA_cys_MeTrfase_AS"/>
</dbReference>
<protein>
    <recommendedName>
        <fullName evidence="7">Methylated-DNA-[protein]-cysteine S-methyltransferase DNA binding domain-containing protein</fullName>
    </recommendedName>
</protein>
<reference evidence="8 9" key="1">
    <citation type="journal article" date="2016" name="Nat. Commun.">
        <title>Thousands of microbial genomes shed light on interconnected biogeochemical processes in an aquifer system.</title>
        <authorList>
            <person name="Anantharaman K."/>
            <person name="Brown C.T."/>
            <person name="Hug L.A."/>
            <person name="Sharon I."/>
            <person name="Castelle C.J."/>
            <person name="Probst A.J."/>
            <person name="Thomas B.C."/>
            <person name="Singh A."/>
            <person name="Wilkins M.J."/>
            <person name="Karaoz U."/>
            <person name="Brodie E.L."/>
            <person name="Williams K.H."/>
            <person name="Hubbard S.S."/>
            <person name="Banfield J.F."/>
        </authorList>
    </citation>
    <scope>NUCLEOTIDE SEQUENCE [LARGE SCALE GENOMIC DNA]</scope>
</reference>
<name>A0A1F8B7H0_9BACT</name>